<sequence>MQHSHSRIVPLNVQVHLRRSVYLTDHYLRKVGRRDKVNLFYNTSLPVIFGVKKYADALWNVCKERNINVNLCTNLIEINGDKREAVFQNLDKPEETTVTKFSMLHVTPPMATPESLGKNKDIANAAGFVDVDKYTLQHIKFPNIFTIGDCSSTLNSKTAAAI</sequence>
<comment type="caution">
    <text evidence="1">The sequence shown here is derived from an EMBL/GenBank/DDBJ whole genome shotgun (WGS) entry which is preliminary data.</text>
</comment>
<dbReference type="GO" id="GO:0070221">
    <property type="term" value="P:sulfide oxidation, using sulfide:quinone oxidoreductase"/>
    <property type="evidence" value="ECO:0007669"/>
    <property type="project" value="TreeGrafter"/>
</dbReference>
<dbReference type="PANTHER" id="PTHR10632:SF2">
    <property type="entry name" value="SULFIDE:QUINONE OXIDOREDUCTASE, MITOCHONDRIAL"/>
    <property type="match status" value="1"/>
</dbReference>
<gene>
    <name evidence="1" type="ORF">NQ318_009984</name>
</gene>
<dbReference type="AlphaFoldDB" id="A0AAV8YA42"/>
<evidence type="ECO:0000313" key="2">
    <source>
        <dbReference type="Proteomes" id="UP001162162"/>
    </source>
</evidence>
<name>A0AAV8YA42_9CUCU</name>
<dbReference type="EMBL" id="JAPWTK010000150">
    <property type="protein sequence ID" value="KAJ8947839.1"/>
    <property type="molecule type" value="Genomic_DNA"/>
</dbReference>
<dbReference type="InterPro" id="IPR015904">
    <property type="entry name" value="Sulphide_quinone_reductase"/>
</dbReference>
<accession>A0AAV8YA42</accession>
<dbReference type="GO" id="GO:0005739">
    <property type="term" value="C:mitochondrion"/>
    <property type="evidence" value="ECO:0007669"/>
    <property type="project" value="TreeGrafter"/>
</dbReference>
<keyword evidence="2" id="KW-1185">Reference proteome</keyword>
<dbReference type="GO" id="GO:0070224">
    <property type="term" value="F:sulfide:quinone oxidoreductase activity"/>
    <property type="evidence" value="ECO:0007669"/>
    <property type="project" value="TreeGrafter"/>
</dbReference>
<dbReference type="SUPFAM" id="SSF51905">
    <property type="entry name" value="FAD/NAD(P)-binding domain"/>
    <property type="match status" value="1"/>
</dbReference>
<dbReference type="PANTHER" id="PTHR10632">
    <property type="entry name" value="SULFIDE:QUINONE OXIDOREDUCTASE"/>
    <property type="match status" value="1"/>
</dbReference>
<organism evidence="1 2">
    <name type="scientific">Aromia moschata</name>
    <dbReference type="NCBI Taxonomy" id="1265417"/>
    <lineage>
        <taxon>Eukaryota</taxon>
        <taxon>Metazoa</taxon>
        <taxon>Ecdysozoa</taxon>
        <taxon>Arthropoda</taxon>
        <taxon>Hexapoda</taxon>
        <taxon>Insecta</taxon>
        <taxon>Pterygota</taxon>
        <taxon>Neoptera</taxon>
        <taxon>Endopterygota</taxon>
        <taxon>Coleoptera</taxon>
        <taxon>Polyphaga</taxon>
        <taxon>Cucujiformia</taxon>
        <taxon>Chrysomeloidea</taxon>
        <taxon>Cerambycidae</taxon>
        <taxon>Cerambycinae</taxon>
        <taxon>Callichromatini</taxon>
        <taxon>Aromia</taxon>
    </lineage>
</organism>
<proteinExistence type="predicted"/>
<dbReference type="Proteomes" id="UP001162162">
    <property type="component" value="Unassembled WGS sequence"/>
</dbReference>
<reference evidence="1" key="1">
    <citation type="journal article" date="2023" name="Insect Mol. Biol.">
        <title>Genome sequencing provides insights into the evolution of gene families encoding plant cell wall-degrading enzymes in longhorned beetles.</title>
        <authorList>
            <person name="Shin N.R."/>
            <person name="Okamura Y."/>
            <person name="Kirsch R."/>
            <person name="Pauchet Y."/>
        </authorList>
    </citation>
    <scope>NUCLEOTIDE SEQUENCE</scope>
    <source>
        <strain evidence="1">AMC_N1</strain>
    </source>
</reference>
<protein>
    <recommendedName>
        <fullName evidence="3">FAD/NAD(P)-binding domain-containing protein</fullName>
    </recommendedName>
</protein>
<feature type="non-terminal residue" evidence="1">
    <location>
        <position position="162"/>
    </location>
</feature>
<dbReference type="GO" id="GO:0071949">
    <property type="term" value="F:FAD binding"/>
    <property type="evidence" value="ECO:0007669"/>
    <property type="project" value="TreeGrafter"/>
</dbReference>
<evidence type="ECO:0008006" key="3">
    <source>
        <dbReference type="Google" id="ProtNLM"/>
    </source>
</evidence>
<evidence type="ECO:0000313" key="1">
    <source>
        <dbReference type="EMBL" id="KAJ8947839.1"/>
    </source>
</evidence>
<dbReference type="Gene3D" id="3.50.50.100">
    <property type="match status" value="1"/>
</dbReference>
<dbReference type="InterPro" id="IPR036188">
    <property type="entry name" value="FAD/NAD-bd_sf"/>
</dbReference>